<organism evidence="1 2">
    <name type="scientific">Melastoma candidum</name>
    <dbReference type="NCBI Taxonomy" id="119954"/>
    <lineage>
        <taxon>Eukaryota</taxon>
        <taxon>Viridiplantae</taxon>
        <taxon>Streptophyta</taxon>
        <taxon>Embryophyta</taxon>
        <taxon>Tracheophyta</taxon>
        <taxon>Spermatophyta</taxon>
        <taxon>Magnoliopsida</taxon>
        <taxon>eudicotyledons</taxon>
        <taxon>Gunneridae</taxon>
        <taxon>Pentapetalae</taxon>
        <taxon>rosids</taxon>
        <taxon>malvids</taxon>
        <taxon>Myrtales</taxon>
        <taxon>Melastomataceae</taxon>
        <taxon>Melastomatoideae</taxon>
        <taxon>Melastomateae</taxon>
        <taxon>Melastoma</taxon>
    </lineage>
</organism>
<name>A0ACB9RG24_9MYRT</name>
<evidence type="ECO:0000313" key="2">
    <source>
        <dbReference type="Proteomes" id="UP001057402"/>
    </source>
</evidence>
<comment type="caution">
    <text evidence="1">The sequence shown here is derived from an EMBL/GenBank/DDBJ whole genome shotgun (WGS) entry which is preliminary data.</text>
</comment>
<reference evidence="2" key="1">
    <citation type="journal article" date="2023" name="Front. Plant Sci.">
        <title>Chromosomal-level genome assembly of Melastoma candidum provides insights into trichome evolution.</title>
        <authorList>
            <person name="Zhong Y."/>
            <person name="Wu W."/>
            <person name="Sun C."/>
            <person name="Zou P."/>
            <person name="Liu Y."/>
            <person name="Dai S."/>
            <person name="Zhou R."/>
        </authorList>
    </citation>
    <scope>NUCLEOTIDE SEQUENCE [LARGE SCALE GENOMIC DNA]</scope>
</reference>
<sequence length="77" mass="8764">MEFLRIWLLSAPRVAKSQTRLTCIPLVRYWSSLSPGRRRWTSTAQRVNGASPNGYDLEERVCSVQVLRMLEGDPVAS</sequence>
<keyword evidence="2" id="KW-1185">Reference proteome</keyword>
<dbReference type="EMBL" id="CM042883">
    <property type="protein sequence ID" value="KAI4376549.1"/>
    <property type="molecule type" value="Genomic_DNA"/>
</dbReference>
<gene>
    <name evidence="1" type="ORF">MLD38_014297</name>
</gene>
<protein>
    <submittedName>
        <fullName evidence="1">Uncharacterized protein</fullName>
    </submittedName>
</protein>
<proteinExistence type="predicted"/>
<evidence type="ECO:0000313" key="1">
    <source>
        <dbReference type="EMBL" id="KAI4376549.1"/>
    </source>
</evidence>
<accession>A0ACB9RG24</accession>
<dbReference type="Proteomes" id="UP001057402">
    <property type="component" value="Chromosome 4"/>
</dbReference>